<reference evidence="3" key="2">
    <citation type="submission" date="2020-04" db="EMBL/GenBank/DDBJ databases">
        <authorList>
            <consortium name="NCBI Genome Project"/>
        </authorList>
    </citation>
    <scope>NUCLEOTIDE SEQUENCE</scope>
    <source>
        <strain evidence="3">CBS 342.82</strain>
    </source>
</reference>
<evidence type="ECO:0000313" key="3">
    <source>
        <dbReference type="RefSeq" id="XP_033455873.1"/>
    </source>
</evidence>
<dbReference type="OrthoDB" id="4430006at2759"/>
<feature type="transmembrane region" description="Helical" evidence="1">
    <location>
        <begin position="170"/>
        <end position="194"/>
    </location>
</feature>
<gene>
    <name evidence="3" type="ORF">K489DRAFT_384326</name>
</gene>
<keyword evidence="1" id="KW-1133">Transmembrane helix</keyword>
<dbReference type="InterPro" id="IPR018750">
    <property type="entry name" value="DUF2306_membrane"/>
</dbReference>
<feature type="transmembrane region" description="Helical" evidence="1">
    <location>
        <begin position="298"/>
        <end position="322"/>
    </location>
</feature>
<reference evidence="3" key="1">
    <citation type="submission" date="2020-01" db="EMBL/GenBank/DDBJ databases">
        <authorList>
            <consortium name="DOE Joint Genome Institute"/>
            <person name="Haridas S."/>
            <person name="Albert R."/>
            <person name="Binder M."/>
            <person name="Bloem J."/>
            <person name="Labutti K."/>
            <person name="Salamov A."/>
            <person name="Andreopoulos B."/>
            <person name="Baker S.E."/>
            <person name="Barry K."/>
            <person name="Bills G."/>
            <person name="Bluhm B.H."/>
            <person name="Cannon C."/>
            <person name="Castanera R."/>
            <person name="Culley D.E."/>
            <person name="Daum C."/>
            <person name="Ezra D."/>
            <person name="Gonzalez J.B."/>
            <person name="Henrissat B."/>
            <person name="Kuo A."/>
            <person name="Liang C."/>
            <person name="Lipzen A."/>
            <person name="Lutzoni F."/>
            <person name="Magnuson J."/>
            <person name="Mondo S."/>
            <person name="Nolan M."/>
            <person name="Ohm R."/>
            <person name="Pangilinan J."/>
            <person name="Park H.-J."/>
            <person name="Ramirez L."/>
            <person name="Alfaro M."/>
            <person name="Sun H."/>
            <person name="Tritt A."/>
            <person name="Yoshinaga Y."/>
            <person name="Zwiers L.-H."/>
            <person name="Turgeon B.G."/>
            <person name="Goodwin S.B."/>
            <person name="Spatafora J.W."/>
            <person name="Crous P.W."/>
            <person name="Grigoriev I.V."/>
        </authorList>
    </citation>
    <scope>NUCLEOTIDE SEQUENCE</scope>
    <source>
        <strain evidence="3">CBS 342.82</strain>
    </source>
</reference>
<dbReference type="Pfam" id="PF10067">
    <property type="entry name" value="DUF2306"/>
    <property type="match status" value="1"/>
</dbReference>
<keyword evidence="2" id="KW-1185">Reference proteome</keyword>
<feature type="transmembrane region" description="Helical" evidence="1">
    <location>
        <begin position="37"/>
        <end position="58"/>
    </location>
</feature>
<feature type="transmembrane region" description="Helical" evidence="1">
    <location>
        <begin position="206"/>
        <end position="229"/>
    </location>
</feature>
<organism evidence="3">
    <name type="scientific">Dissoconium aciculare CBS 342.82</name>
    <dbReference type="NCBI Taxonomy" id="1314786"/>
    <lineage>
        <taxon>Eukaryota</taxon>
        <taxon>Fungi</taxon>
        <taxon>Dikarya</taxon>
        <taxon>Ascomycota</taxon>
        <taxon>Pezizomycotina</taxon>
        <taxon>Dothideomycetes</taxon>
        <taxon>Dothideomycetidae</taxon>
        <taxon>Mycosphaerellales</taxon>
        <taxon>Dissoconiaceae</taxon>
        <taxon>Dissoconium</taxon>
    </lineage>
</organism>
<feature type="transmembrane region" description="Helical" evidence="1">
    <location>
        <begin position="108"/>
        <end position="128"/>
    </location>
</feature>
<evidence type="ECO:0000256" key="1">
    <source>
        <dbReference type="SAM" id="Phobius"/>
    </source>
</evidence>
<protein>
    <submittedName>
        <fullName evidence="3">Uncharacterized protein</fullName>
    </submittedName>
</protein>
<proteinExistence type="predicted"/>
<dbReference type="Proteomes" id="UP000504637">
    <property type="component" value="Unplaced"/>
</dbReference>
<keyword evidence="1" id="KW-0472">Membrane</keyword>
<sequence length="407" mass="44286">MSVATKMASSYANIVSHLGSRSDYKSKPSIWGRATDIIFAGVIVLLVLFFAPMAWWYFPAEPDTPNYGDKVLAALVSPEFAYGEGSGAIDGPPMLALIRNMATMKPHMQAGTIATIVGFVQFSPTLQFKYPVVHRSLGRVYGLCVAIIMGSSASFLFDAVPRKEVFSGEFFGQILAVLTLAVPATMLFALQAIWSGDVSSHREFMTLNYSLMLSAPLLRTSWILLAQVWDQPKDVVNLFSTVIVAPILVVAPILYLRRHHARPGNARLLDLRVRLASAAAGLMGLVFCAYKLPSLDKWPFPVATFVTLVLPLLAYAVVFAVLAEQARRRQDQAACAAWETYLNGLISSPAWAPALFYLGRDVFAVPEQHLGITTMNNAISTGLTAGFTAYVFATAKGRSIPLSAKNI</sequence>
<dbReference type="AlphaFoldDB" id="A0A6J3LW31"/>
<name>A0A6J3LW31_9PEZI</name>
<keyword evidence="1" id="KW-0812">Transmembrane</keyword>
<evidence type="ECO:0000313" key="2">
    <source>
        <dbReference type="Proteomes" id="UP000504637"/>
    </source>
</evidence>
<accession>A0A6J3LW31</accession>
<feature type="transmembrane region" description="Helical" evidence="1">
    <location>
        <begin position="235"/>
        <end position="255"/>
    </location>
</feature>
<dbReference type="RefSeq" id="XP_033455873.1">
    <property type="nucleotide sequence ID" value="XM_033605832.1"/>
</dbReference>
<reference evidence="3" key="3">
    <citation type="submission" date="2025-08" db="UniProtKB">
        <authorList>
            <consortium name="RefSeq"/>
        </authorList>
    </citation>
    <scope>IDENTIFICATION</scope>
    <source>
        <strain evidence="3">CBS 342.82</strain>
    </source>
</reference>
<dbReference type="GeneID" id="54363632"/>
<feature type="transmembrane region" description="Helical" evidence="1">
    <location>
        <begin position="275"/>
        <end position="292"/>
    </location>
</feature>
<feature type="transmembrane region" description="Helical" evidence="1">
    <location>
        <begin position="140"/>
        <end position="158"/>
    </location>
</feature>